<accession>A0A6A6XVH9</accession>
<organism evidence="2 3">
    <name type="scientific">Melanomma pulvis-pyrius CBS 109.77</name>
    <dbReference type="NCBI Taxonomy" id="1314802"/>
    <lineage>
        <taxon>Eukaryota</taxon>
        <taxon>Fungi</taxon>
        <taxon>Dikarya</taxon>
        <taxon>Ascomycota</taxon>
        <taxon>Pezizomycotina</taxon>
        <taxon>Dothideomycetes</taxon>
        <taxon>Pleosporomycetidae</taxon>
        <taxon>Pleosporales</taxon>
        <taxon>Melanommataceae</taxon>
        <taxon>Melanomma</taxon>
    </lineage>
</organism>
<keyword evidence="1" id="KW-0472">Membrane</keyword>
<dbReference type="Proteomes" id="UP000799757">
    <property type="component" value="Unassembled WGS sequence"/>
</dbReference>
<feature type="transmembrane region" description="Helical" evidence="1">
    <location>
        <begin position="54"/>
        <end position="78"/>
    </location>
</feature>
<proteinExistence type="predicted"/>
<evidence type="ECO:0000313" key="3">
    <source>
        <dbReference type="Proteomes" id="UP000799757"/>
    </source>
</evidence>
<sequence>MCVYFRAEQPLVYGVVMVAGMAAGWVGTVVIWLVWLCRQSTAAGYDGVKGVVEVLGICVVAAGAVTLLCYLIYLAVVARDLYLFNRGRLRIRRDLQEVTEALERKLRSRYSENGTEDAEVEAEERE</sequence>
<reference evidence="2" key="1">
    <citation type="journal article" date="2020" name="Stud. Mycol.">
        <title>101 Dothideomycetes genomes: a test case for predicting lifestyles and emergence of pathogens.</title>
        <authorList>
            <person name="Haridas S."/>
            <person name="Albert R."/>
            <person name="Binder M."/>
            <person name="Bloem J."/>
            <person name="Labutti K."/>
            <person name="Salamov A."/>
            <person name="Andreopoulos B."/>
            <person name="Baker S."/>
            <person name="Barry K."/>
            <person name="Bills G."/>
            <person name="Bluhm B."/>
            <person name="Cannon C."/>
            <person name="Castanera R."/>
            <person name="Culley D."/>
            <person name="Daum C."/>
            <person name="Ezra D."/>
            <person name="Gonzalez J."/>
            <person name="Henrissat B."/>
            <person name="Kuo A."/>
            <person name="Liang C."/>
            <person name="Lipzen A."/>
            <person name="Lutzoni F."/>
            <person name="Magnuson J."/>
            <person name="Mondo S."/>
            <person name="Nolan M."/>
            <person name="Ohm R."/>
            <person name="Pangilinan J."/>
            <person name="Park H.-J."/>
            <person name="Ramirez L."/>
            <person name="Alfaro M."/>
            <person name="Sun H."/>
            <person name="Tritt A."/>
            <person name="Yoshinaga Y."/>
            <person name="Zwiers L.-H."/>
            <person name="Turgeon B."/>
            <person name="Goodwin S."/>
            <person name="Spatafora J."/>
            <person name="Crous P."/>
            <person name="Grigoriev I."/>
        </authorList>
    </citation>
    <scope>NUCLEOTIDE SEQUENCE</scope>
    <source>
        <strain evidence="2">CBS 109.77</strain>
    </source>
</reference>
<protein>
    <submittedName>
        <fullName evidence="2">Uncharacterized protein</fullName>
    </submittedName>
</protein>
<evidence type="ECO:0000313" key="2">
    <source>
        <dbReference type="EMBL" id="KAF2800512.1"/>
    </source>
</evidence>
<dbReference type="AlphaFoldDB" id="A0A6A6XVH9"/>
<dbReference type="EMBL" id="MU001746">
    <property type="protein sequence ID" value="KAF2800512.1"/>
    <property type="molecule type" value="Genomic_DNA"/>
</dbReference>
<feature type="transmembrane region" description="Helical" evidence="1">
    <location>
        <begin position="12"/>
        <end position="34"/>
    </location>
</feature>
<keyword evidence="1" id="KW-0812">Transmembrane</keyword>
<gene>
    <name evidence="2" type="ORF">K505DRAFT_159135</name>
</gene>
<name>A0A6A6XVH9_9PLEO</name>
<keyword evidence="3" id="KW-1185">Reference proteome</keyword>
<keyword evidence="1" id="KW-1133">Transmembrane helix</keyword>
<evidence type="ECO:0000256" key="1">
    <source>
        <dbReference type="SAM" id="Phobius"/>
    </source>
</evidence>